<dbReference type="InParanoid" id="B0DVK6"/>
<dbReference type="HOGENOM" id="CLU_731722_0_0_1"/>
<accession>B0DVK6</accession>
<name>B0DVK6_LACBS</name>
<evidence type="ECO:0000313" key="2">
    <source>
        <dbReference type="EMBL" id="EDR01403.1"/>
    </source>
</evidence>
<proteinExistence type="predicted"/>
<feature type="compositionally biased region" description="Basic and acidic residues" evidence="1">
    <location>
        <begin position="1"/>
        <end position="14"/>
    </location>
</feature>
<dbReference type="Proteomes" id="UP000001194">
    <property type="component" value="Unassembled WGS sequence"/>
</dbReference>
<dbReference type="EMBL" id="DS547139">
    <property type="protein sequence ID" value="EDR01403.1"/>
    <property type="molecule type" value="Genomic_DNA"/>
</dbReference>
<keyword evidence="3" id="KW-1185">Reference proteome</keyword>
<evidence type="ECO:0000313" key="3">
    <source>
        <dbReference type="Proteomes" id="UP000001194"/>
    </source>
</evidence>
<evidence type="ECO:0000256" key="1">
    <source>
        <dbReference type="SAM" id="MobiDB-lite"/>
    </source>
</evidence>
<dbReference type="KEGG" id="lbc:LACBIDRAFT_333326"/>
<gene>
    <name evidence="2" type="ORF">LACBIDRAFT_333326</name>
</gene>
<dbReference type="AlphaFoldDB" id="B0DVK6"/>
<feature type="region of interest" description="Disordered" evidence="1">
    <location>
        <begin position="69"/>
        <end position="96"/>
    </location>
</feature>
<dbReference type="GeneID" id="6083594"/>
<feature type="compositionally biased region" description="Polar residues" evidence="1">
    <location>
        <begin position="69"/>
        <end position="82"/>
    </location>
</feature>
<feature type="compositionally biased region" description="Acidic residues" evidence="1">
    <location>
        <begin position="307"/>
        <end position="318"/>
    </location>
</feature>
<reference evidence="2 3" key="1">
    <citation type="journal article" date="2008" name="Nature">
        <title>The genome of Laccaria bicolor provides insights into mycorrhizal symbiosis.</title>
        <authorList>
            <person name="Martin F."/>
            <person name="Aerts A."/>
            <person name="Ahren D."/>
            <person name="Brun A."/>
            <person name="Danchin E.G.J."/>
            <person name="Duchaussoy F."/>
            <person name="Gibon J."/>
            <person name="Kohler A."/>
            <person name="Lindquist E."/>
            <person name="Pereda V."/>
            <person name="Salamov A."/>
            <person name="Shapiro H.J."/>
            <person name="Wuyts J."/>
            <person name="Blaudez D."/>
            <person name="Buee M."/>
            <person name="Brokstein P."/>
            <person name="Canbaeck B."/>
            <person name="Cohen D."/>
            <person name="Courty P.E."/>
            <person name="Coutinho P.M."/>
            <person name="Delaruelle C."/>
            <person name="Detter J.C."/>
            <person name="Deveau A."/>
            <person name="DiFazio S."/>
            <person name="Duplessis S."/>
            <person name="Fraissinet-Tachet L."/>
            <person name="Lucic E."/>
            <person name="Frey-Klett P."/>
            <person name="Fourrey C."/>
            <person name="Feussner I."/>
            <person name="Gay G."/>
            <person name="Grimwood J."/>
            <person name="Hoegger P.J."/>
            <person name="Jain P."/>
            <person name="Kilaru S."/>
            <person name="Labbe J."/>
            <person name="Lin Y.C."/>
            <person name="Legue V."/>
            <person name="Le Tacon F."/>
            <person name="Marmeisse R."/>
            <person name="Melayah D."/>
            <person name="Montanini B."/>
            <person name="Muratet M."/>
            <person name="Nehls U."/>
            <person name="Niculita-Hirzel H."/>
            <person name="Oudot-Le Secq M.P."/>
            <person name="Peter M."/>
            <person name="Quesneville H."/>
            <person name="Rajashekar B."/>
            <person name="Reich M."/>
            <person name="Rouhier N."/>
            <person name="Schmutz J."/>
            <person name="Yin T."/>
            <person name="Chalot M."/>
            <person name="Henrissat B."/>
            <person name="Kuees U."/>
            <person name="Lucas S."/>
            <person name="Van de Peer Y."/>
            <person name="Podila G.K."/>
            <person name="Polle A."/>
            <person name="Pukkila P.J."/>
            <person name="Richardson P.M."/>
            <person name="Rouze P."/>
            <person name="Sanders I.R."/>
            <person name="Stajich J.E."/>
            <person name="Tunlid A."/>
            <person name="Tuskan G."/>
            <person name="Grigoriev I.V."/>
        </authorList>
    </citation>
    <scope>NUCLEOTIDE SEQUENCE [LARGE SCALE GENOMIC DNA]</scope>
    <source>
        <strain evidence="3">S238N-H82 / ATCC MYA-4686</strain>
    </source>
</reference>
<sequence length="378" mass="42637">MTSTHPDKHPDHYHTTTTRRRRAPMTASIVPPPFPVHSQNFWFEMESITEITSEPLLVLPTDGQIPQQLSRIRDPSQLQTPRPASPPELGMSENVAGGPHPPLDNDHLRILITLEDITNGLPPHADTCCTGMNVKNSSIEQFSNVASFIFKRISCLMHTSVFDAYAGTAVHDFLNGLMQFFSLRWVFTLEPLRALFHVYLLEMTFIGKIVKIEFYTGEMVSSISTLSERVPLMSRMTERLSARLSDAVSSDLATRLSNPAQWTLADRMLEDAPMGSSAPPGEARYAVQPATAPLVTPEDLHPAQNSMDEDPIDLEDDREPDYKRMKRGRQSGQKIELFTLLHLFLPDSYWTPRILPDWTRTGTNFMLADHHTNFVSQS</sequence>
<dbReference type="RefSeq" id="XP_001887948.1">
    <property type="nucleotide sequence ID" value="XM_001887913.1"/>
</dbReference>
<feature type="region of interest" description="Disordered" evidence="1">
    <location>
        <begin position="1"/>
        <end position="24"/>
    </location>
</feature>
<organism evidence="3">
    <name type="scientific">Laccaria bicolor (strain S238N-H82 / ATCC MYA-4686)</name>
    <name type="common">Bicoloured deceiver</name>
    <name type="synonym">Laccaria laccata var. bicolor</name>
    <dbReference type="NCBI Taxonomy" id="486041"/>
    <lineage>
        <taxon>Eukaryota</taxon>
        <taxon>Fungi</taxon>
        <taxon>Dikarya</taxon>
        <taxon>Basidiomycota</taxon>
        <taxon>Agaricomycotina</taxon>
        <taxon>Agaricomycetes</taxon>
        <taxon>Agaricomycetidae</taxon>
        <taxon>Agaricales</taxon>
        <taxon>Agaricineae</taxon>
        <taxon>Hydnangiaceae</taxon>
        <taxon>Laccaria</taxon>
    </lineage>
</organism>
<protein>
    <submittedName>
        <fullName evidence="2">Predicted protein</fullName>
    </submittedName>
</protein>
<feature type="region of interest" description="Disordered" evidence="1">
    <location>
        <begin position="296"/>
        <end position="318"/>
    </location>
</feature>